<evidence type="ECO:0000313" key="6">
    <source>
        <dbReference type="Proteomes" id="UP000324632"/>
    </source>
</evidence>
<keyword evidence="6" id="KW-1185">Reference proteome</keyword>
<keyword evidence="1 2" id="KW-0175">Coiled coil</keyword>
<evidence type="ECO:0000256" key="3">
    <source>
        <dbReference type="SAM" id="MobiDB-lite"/>
    </source>
</evidence>
<name>A0A5A9NFW6_9TELE</name>
<comment type="caution">
    <text evidence="5">The sequence shown here is derived from an EMBL/GenBank/DDBJ whole genome shotgun (WGS) entry which is preliminary data.</text>
</comment>
<gene>
    <name evidence="5" type="ORF">E1301_Tti005605</name>
</gene>
<feature type="region of interest" description="Disordered" evidence="3">
    <location>
        <begin position="318"/>
        <end position="337"/>
    </location>
</feature>
<evidence type="ECO:0000256" key="2">
    <source>
        <dbReference type="SAM" id="Coils"/>
    </source>
</evidence>
<dbReference type="InterPro" id="IPR039478">
    <property type="entry name" value="FAM184A/B_N"/>
</dbReference>
<accession>A0A5A9NFW6</accession>
<dbReference type="AlphaFoldDB" id="A0A5A9NFW6"/>
<feature type="compositionally biased region" description="Polar residues" evidence="3">
    <location>
        <begin position="1059"/>
        <end position="1083"/>
    </location>
</feature>
<evidence type="ECO:0000313" key="5">
    <source>
        <dbReference type="EMBL" id="KAA0708363.1"/>
    </source>
</evidence>
<feature type="domain" description="Protein FAM184A/B N-terminal" evidence="4">
    <location>
        <begin position="61"/>
        <end position="271"/>
    </location>
</feature>
<proteinExistence type="predicted"/>
<dbReference type="PANTHER" id="PTHR18870:SF7">
    <property type="entry name" value="PROTEIN FAM184A"/>
    <property type="match status" value="1"/>
</dbReference>
<dbReference type="Pfam" id="PF15665">
    <property type="entry name" value="FAM184"/>
    <property type="match status" value="1"/>
</dbReference>
<reference evidence="5 6" key="1">
    <citation type="journal article" date="2019" name="Mol. Ecol. Resour.">
        <title>Chromosome-level genome assembly of Triplophysa tibetana, a fish adapted to the harsh high-altitude environment of the Tibetan Plateau.</title>
        <authorList>
            <person name="Yang X."/>
            <person name="Liu H."/>
            <person name="Ma Z."/>
            <person name="Zou Y."/>
            <person name="Zou M."/>
            <person name="Mao Y."/>
            <person name="Li X."/>
            <person name="Wang H."/>
            <person name="Chen T."/>
            <person name="Wang W."/>
            <person name="Yang R."/>
        </authorList>
    </citation>
    <scope>NUCLEOTIDE SEQUENCE [LARGE SCALE GENOMIC DNA]</scope>
    <source>
        <strain evidence="5">TTIB1903HZAU</strain>
        <tissue evidence="5">Muscle</tissue>
    </source>
</reference>
<protein>
    <submittedName>
        <fullName evidence="5">Protein FAM184A</fullName>
    </submittedName>
</protein>
<evidence type="ECO:0000259" key="4">
    <source>
        <dbReference type="Pfam" id="PF15665"/>
    </source>
</evidence>
<organism evidence="5 6">
    <name type="scientific">Triplophysa tibetana</name>
    <dbReference type="NCBI Taxonomy" id="1572043"/>
    <lineage>
        <taxon>Eukaryota</taxon>
        <taxon>Metazoa</taxon>
        <taxon>Chordata</taxon>
        <taxon>Craniata</taxon>
        <taxon>Vertebrata</taxon>
        <taxon>Euteleostomi</taxon>
        <taxon>Actinopterygii</taxon>
        <taxon>Neopterygii</taxon>
        <taxon>Teleostei</taxon>
        <taxon>Ostariophysi</taxon>
        <taxon>Cypriniformes</taxon>
        <taxon>Nemacheilidae</taxon>
        <taxon>Triplophysa</taxon>
    </lineage>
</organism>
<dbReference type="Proteomes" id="UP000324632">
    <property type="component" value="Chromosome 18"/>
</dbReference>
<feature type="coiled-coil region" evidence="2">
    <location>
        <begin position="62"/>
        <end position="89"/>
    </location>
</feature>
<dbReference type="EMBL" id="SOYY01000018">
    <property type="protein sequence ID" value="KAA0708363.1"/>
    <property type="molecule type" value="Genomic_DNA"/>
</dbReference>
<feature type="region of interest" description="Disordered" evidence="3">
    <location>
        <begin position="1046"/>
        <end position="1136"/>
    </location>
</feature>
<feature type="coiled-coil region" evidence="2">
    <location>
        <begin position="645"/>
        <end position="742"/>
    </location>
</feature>
<feature type="coiled-coil region" evidence="2">
    <location>
        <begin position="781"/>
        <end position="819"/>
    </location>
</feature>
<evidence type="ECO:0000256" key="1">
    <source>
        <dbReference type="ARBA" id="ARBA00023054"/>
    </source>
</evidence>
<sequence>MATGAGWQHYYNPAGSASTGTGKYNSTSTSTNTSFPSGLTLEYTQDLHLKMSKKIAQLTKVIYALNTKNDEHEAAIQTLKEAHEEEVQQILSDTREKIMQYKSKISDEMDLKRRIQSLEESMELHDRMKKQALTEFETYRQRVEDMQLCTEAQHTQRVVTMSREVEEMRRSFEEKLRSFGQLQAQCEQEKRQALEDLRSAHRQEIQELLRSHQSQNAHYSKDQEKLGQLHKAEVDSLSERVEELKQDKKRLVEEYEAKLNKAQAFYERELEAMKRTQQMTAENLLAWKKTEAELRKEFQAQEAALQKTLGKLRSELKRVQDEARESREKSHKQQASLITAENSIKEQHKQLEEVTKNTEIVEIRQREAECELEASRDRVQQQATEILLKASQIGSLQATQMTHEAVIRDLESEKSRLKDKVLRLEEERGSLQNKCQTLDDRQRQQLVSLEKSLREEKQNYEKELMNLRAKYDEDTGHFKDTHSRALEELARKHRVALENTQSTAEKEKNRLLSEMEEQFERERTSLEEQKRLLREGLESLREELAAKLNTANSEVSRLQELVKQGEQGLGSADSHITSLKDAQKKLLEELDATRARLRETSNLLTALQGEMETQKQQHDAKLISTKEDEKLKMDKMALELELKWTETLRQECKKLREELREEHEEKKRSALNQLAQCKDQEMSTARESWQRKVEDLLEQISLLKQSLEMQLSQSQHSLQQLQAQFSQEREHLGQQLKEMEMEHQCREQRMQEAHCCAVQDMQEARHHDLKDLEERLRQQHHLELQSLREAHRQNIETLKQQSEQELQTLRFELEDEGKAMLASLRSELNHLHASAIEHMRHTHQQETAAAKQELENALEHSRVQERELLSRISDLQEEVSRRKKHIADLDHEIHTLNENISTLTKELELKGKEVLKIRSEANQQIRAHEQDLCKKHEREMAELNALHHRDTQNMLSDFNKAQELLKDKISALQFLLEGTEDKFRNRESRHEDLQTIAELKEMVSERESLVKKLVDDKKFYQLELVNRETNFNKIFNTNPNVGVINPLVKQKRKNDKSSNRFSSSANLRANGEASGTESVQPQPTRLEPLPNSPAHQLEPNTSKPLPPPAPLTESKKLTSPPEGEDSPGTSPDPQRQEWFAQYFSF</sequence>
<feature type="coiled-coil region" evidence="2">
    <location>
        <begin position="851"/>
        <end position="946"/>
    </location>
</feature>
<feature type="compositionally biased region" description="Basic and acidic residues" evidence="3">
    <location>
        <begin position="318"/>
        <end position="328"/>
    </location>
</feature>
<dbReference type="PANTHER" id="PTHR18870">
    <property type="entry name" value="PROTEIN TAG-278-RELATED"/>
    <property type="match status" value="1"/>
</dbReference>